<evidence type="ECO:0000313" key="4">
    <source>
        <dbReference type="Proteomes" id="UP000317484"/>
    </source>
</evidence>
<sequence>MRRAPAVVALAVVDLALLTACTGSPDPAGPEAVSISIGEPAAPLVPGDTTEDAGGQVVGALWTGLVEYAPDGGVRYTGVAESVESPDNTTWTIRLRDGWTFHDGSPVTASSYVDAWNATAYGPNGMSGSSALADVVGYSDLQAADGAGPAATRMSGLRVLDDLTSTVTLTAPFAQFPATLGQGVLLPLPEAYAHDPEGFGRRPVGNGPFRADEDLVPGEGITVRRYEDYAGPRPAMVDAIEFRVYADEDTAYTELLAGDLDVLPGASPDVVGEAERDAAGRVVDSPSASLTYLVLPLYDERWADPRVRQALSMAVDRAAITETVLEGTRRPADALVAPGTPGYREGACGYCVLDVERANALLDGAGFDRGRPVELWFNAGSGNEAWVEAVGNQLRANLGVDFVLQGTLAPAEYIGLVGEQGMTGPFRFGWAADYPSPRSFLEPLYSSRARPPAGANASWYGNEAVDALLARANAAPTDEEALVGYALAEDLVLEDMPVVPLFVDVVQTVHSDDVEGVVVEPYGGVDTAALTRAG</sequence>
<dbReference type="Pfam" id="PF00496">
    <property type="entry name" value="SBP_bac_5"/>
    <property type="match status" value="1"/>
</dbReference>
<gene>
    <name evidence="3" type="ORF">SAMN06273567_11499</name>
</gene>
<proteinExistence type="predicted"/>
<dbReference type="InterPro" id="IPR000914">
    <property type="entry name" value="SBP_5_dom"/>
</dbReference>
<dbReference type="Gene3D" id="3.10.105.10">
    <property type="entry name" value="Dipeptide-binding Protein, Domain 3"/>
    <property type="match status" value="1"/>
</dbReference>
<evidence type="ECO:0000256" key="1">
    <source>
        <dbReference type="SAM" id="SignalP"/>
    </source>
</evidence>
<feature type="domain" description="Solute-binding protein family 5" evidence="2">
    <location>
        <begin position="78"/>
        <end position="448"/>
    </location>
</feature>
<dbReference type="AlphaFoldDB" id="A0A521FRM4"/>
<dbReference type="PANTHER" id="PTHR30290">
    <property type="entry name" value="PERIPLASMIC BINDING COMPONENT OF ABC TRANSPORTER"/>
    <property type="match status" value="1"/>
</dbReference>
<organism evidence="3 4">
    <name type="scientific">Geodermatophilus aquaeductus</name>
    <dbReference type="NCBI Taxonomy" id="1564161"/>
    <lineage>
        <taxon>Bacteria</taxon>
        <taxon>Bacillati</taxon>
        <taxon>Actinomycetota</taxon>
        <taxon>Actinomycetes</taxon>
        <taxon>Geodermatophilales</taxon>
        <taxon>Geodermatophilaceae</taxon>
        <taxon>Geodermatophilus</taxon>
    </lineage>
</organism>
<reference evidence="3 4" key="1">
    <citation type="submission" date="2017-05" db="EMBL/GenBank/DDBJ databases">
        <authorList>
            <person name="Varghese N."/>
            <person name="Submissions S."/>
        </authorList>
    </citation>
    <scope>NUCLEOTIDE SEQUENCE [LARGE SCALE GENOMIC DNA]</scope>
    <source>
        <strain evidence="3 4">DSM 46834</strain>
    </source>
</reference>
<name>A0A521FRM4_9ACTN</name>
<feature type="chain" id="PRO_5039698336" evidence="1">
    <location>
        <begin position="21"/>
        <end position="534"/>
    </location>
</feature>
<dbReference type="Gene3D" id="3.90.76.10">
    <property type="entry name" value="Dipeptide-binding Protein, Domain 1"/>
    <property type="match status" value="1"/>
</dbReference>
<dbReference type="PANTHER" id="PTHR30290:SF83">
    <property type="entry name" value="ABC TRANSPORTER SUBSTRATE-BINDING PROTEIN"/>
    <property type="match status" value="1"/>
</dbReference>
<dbReference type="GO" id="GO:0043190">
    <property type="term" value="C:ATP-binding cassette (ABC) transporter complex"/>
    <property type="evidence" value="ECO:0007669"/>
    <property type="project" value="InterPro"/>
</dbReference>
<dbReference type="PIRSF" id="PIRSF002741">
    <property type="entry name" value="MppA"/>
    <property type="match status" value="1"/>
</dbReference>
<evidence type="ECO:0000313" key="3">
    <source>
        <dbReference type="EMBL" id="SMO98829.1"/>
    </source>
</evidence>
<feature type="signal peptide" evidence="1">
    <location>
        <begin position="1"/>
        <end position="20"/>
    </location>
</feature>
<dbReference type="SUPFAM" id="SSF53850">
    <property type="entry name" value="Periplasmic binding protein-like II"/>
    <property type="match status" value="1"/>
</dbReference>
<dbReference type="Proteomes" id="UP000317484">
    <property type="component" value="Unassembled WGS sequence"/>
</dbReference>
<dbReference type="GO" id="GO:1904680">
    <property type="term" value="F:peptide transmembrane transporter activity"/>
    <property type="evidence" value="ECO:0007669"/>
    <property type="project" value="TreeGrafter"/>
</dbReference>
<dbReference type="InterPro" id="IPR030678">
    <property type="entry name" value="Peptide/Ni-bd"/>
</dbReference>
<accession>A0A521FRM4</accession>
<evidence type="ECO:0000259" key="2">
    <source>
        <dbReference type="Pfam" id="PF00496"/>
    </source>
</evidence>
<protein>
    <submittedName>
        <fullName evidence="3">Peptide/nickel transport system substrate-binding protein/oligopeptide transport system substrate-binding protein</fullName>
    </submittedName>
</protein>
<keyword evidence="1" id="KW-0732">Signal</keyword>
<dbReference type="InterPro" id="IPR039424">
    <property type="entry name" value="SBP_5"/>
</dbReference>
<dbReference type="CDD" id="cd00995">
    <property type="entry name" value="PBP2_NikA_DppA_OppA_like"/>
    <property type="match status" value="1"/>
</dbReference>
<dbReference type="GO" id="GO:0042597">
    <property type="term" value="C:periplasmic space"/>
    <property type="evidence" value="ECO:0007669"/>
    <property type="project" value="UniProtKB-ARBA"/>
</dbReference>
<keyword evidence="4" id="KW-1185">Reference proteome</keyword>
<dbReference type="RefSeq" id="WP_142460881.1">
    <property type="nucleotide sequence ID" value="NZ_FXTJ01000014.1"/>
</dbReference>
<dbReference type="GO" id="GO:0015833">
    <property type="term" value="P:peptide transport"/>
    <property type="evidence" value="ECO:0007669"/>
    <property type="project" value="TreeGrafter"/>
</dbReference>
<dbReference type="Gene3D" id="3.40.190.10">
    <property type="entry name" value="Periplasmic binding protein-like II"/>
    <property type="match status" value="1"/>
</dbReference>
<dbReference type="EMBL" id="FXTJ01000014">
    <property type="protein sequence ID" value="SMO98829.1"/>
    <property type="molecule type" value="Genomic_DNA"/>
</dbReference>